<keyword evidence="5 6" id="KW-0472">Membrane</keyword>
<dbReference type="PANTHER" id="PTHR43701:SF2">
    <property type="entry name" value="MEMBRANE TRANSPORTER PROTEIN YJNA-RELATED"/>
    <property type="match status" value="1"/>
</dbReference>
<evidence type="ECO:0000313" key="8">
    <source>
        <dbReference type="Proteomes" id="UP001596072"/>
    </source>
</evidence>
<evidence type="ECO:0000256" key="4">
    <source>
        <dbReference type="ARBA" id="ARBA00022989"/>
    </source>
</evidence>
<evidence type="ECO:0000256" key="1">
    <source>
        <dbReference type="ARBA" id="ARBA00004141"/>
    </source>
</evidence>
<feature type="transmembrane region" description="Helical" evidence="6">
    <location>
        <begin position="44"/>
        <end position="62"/>
    </location>
</feature>
<evidence type="ECO:0000256" key="3">
    <source>
        <dbReference type="ARBA" id="ARBA00022692"/>
    </source>
</evidence>
<sequence>MTLLLALVAGALIGLSLGALGGGGSILAVPVLVYLLGQDAGQATTGSLVVVGVTSLIGAVTAHRAGNVMLARGVTFGVVAIGGAAAGANASAHVADPVLLAAFAALMLLVGGGMAFRQVRHARQFSCGHQSEAGSRPRRPTLDDPIIAFREGFMCDCPRAVKVLVTATVVGLLTGFFGVGGGFLVVPALVLALALPMTYAAGTSLVVITLTSAAALAVRAGVGTTPAWTLVATLTAASAAGGFAGVRLADRIDTTKLSAAFTVLVLGVAVYTASQALPALV</sequence>
<dbReference type="Pfam" id="PF01925">
    <property type="entry name" value="TauE"/>
    <property type="match status" value="1"/>
</dbReference>
<dbReference type="RefSeq" id="WP_136432169.1">
    <property type="nucleotide sequence ID" value="NZ_JBHSNS010000011.1"/>
</dbReference>
<dbReference type="Proteomes" id="UP001596072">
    <property type="component" value="Unassembled WGS sequence"/>
</dbReference>
<evidence type="ECO:0000256" key="5">
    <source>
        <dbReference type="ARBA" id="ARBA00023136"/>
    </source>
</evidence>
<proteinExistence type="inferred from homology"/>
<feature type="transmembrane region" description="Helical" evidence="6">
    <location>
        <begin position="258"/>
        <end position="280"/>
    </location>
</feature>
<comment type="caution">
    <text evidence="7">The sequence shown here is derived from an EMBL/GenBank/DDBJ whole genome shotgun (WGS) entry which is preliminary data.</text>
</comment>
<comment type="similarity">
    <text evidence="2 6">Belongs to the 4-toluene sulfonate uptake permease (TSUP) (TC 2.A.102) family.</text>
</comment>
<evidence type="ECO:0000256" key="2">
    <source>
        <dbReference type="ARBA" id="ARBA00009142"/>
    </source>
</evidence>
<feature type="transmembrane region" description="Helical" evidence="6">
    <location>
        <begin position="98"/>
        <end position="116"/>
    </location>
</feature>
<comment type="subcellular location">
    <subcellularLocation>
        <location evidence="6">Cell membrane</location>
        <topology evidence="6">Multi-pass membrane protein</topology>
    </subcellularLocation>
    <subcellularLocation>
        <location evidence="1">Membrane</location>
        <topology evidence="1">Multi-pass membrane protein</topology>
    </subcellularLocation>
</comment>
<evidence type="ECO:0000313" key="7">
    <source>
        <dbReference type="EMBL" id="MFC5730884.1"/>
    </source>
</evidence>
<feature type="transmembrane region" description="Helical" evidence="6">
    <location>
        <begin position="74"/>
        <end position="92"/>
    </location>
</feature>
<gene>
    <name evidence="7" type="ORF">ACFPQB_18330</name>
</gene>
<reference evidence="8" key="1">
    <citation type="journal article" date="2019" name="Int. J. Syst. Evol. Microbiol.">
        <title>The Global Catalogue of Microorganisms (GCM) 10K type strain sequencing project: providing services to taxonomists for standard genome sequencing and annotation.</title>
        <authorList>
            <consortium name="The Broad Institute Genomics Platform"/>
            <consortium name="The Broad Institute Genome Sequencing Center for Infectious Disease"/>
            <person name="Wu L."/>
            <person name="Ma J."/>
        </authorList>
    </citation>
    <scope>NUCLEOTIDE SEQUENCE [LARGE SCALE GENOMIC DNA]</scope>
    <source>
        <strain evidence="8">YIM 94188</strain>
    </source>
</reference>
<keyword evidence="8" id="KW-1185">Reference proteome</keyword>
<keyword evidence="6" id="KW-1003">Cell membrane</keyword>
<accession>A0ABW0ZNP2</accession>
<feature type="transmembrane region" description="Helical" evidence="6">
    <location>
        <begin position="199"/>
        <end position="218"/>
    </location>
</feature>
<keyword evidence="4 6" id="KW-1133">Transmembrane helix</keyword>
<dbReference type="InterPro" id="IPR002781">
    <property type="entry name" value="TM_pro_TauE-like"/>
</dbReference>
<evidence type="ECO:0000256" key="6">
    <source>
        <dbReference type="RuleBase" id="RU363041"/>
    </source>
</evidence>
<name>A0ABW0ZNP2_9ACTN</name>
<dbReference type="EMBL" id="JBHSNS010000011">
    <property type="protein sequence ID" value="MFC5730884.1"/>
    <property type="molecule type" value="Genomic_DNA"/>
</dbReference>
<dbReference type="InterPro" id="IPR051598">
    <property type="entry name" value="TSUP/Inactive_protease-like"/>
</dbReference>
<keyword evidence="3 6" id="KW-0812">Transmembrane</keyword>
<dbReference type="PANTHER" id="PTHR43701">
    <property type="entry name" value="MEMBRANE TRANSPORTER PROTEIN MJ0441-RELATED"/>
    <property type="match status" value="1"/>
</dbReference>
<protein>
    <recommendedName>
        <fullName evidence="6">Probable membrane transporter protein</fullName>
    </recommendedName>
</protein>
<feature type="transmembrane region" description="Helical" evidence="6">
    <location>
        <begin position="163"/>
        <end position="193"/>
    </location>
</feature>
<organism evidence="7 8">
    <name type="scientific">Nocardioides vastitatis</name>
    <dbReference type="NCBI Taxonomy" id="2568655"/>
    <lineage>
        <taxon>Bacteria</taxon>
        <taxon>Bacillati</taxon>
        <taxon>Actinomycetota</taxon>
        <taxon>Actinomycetes</taxon>
        <taxon>Propionibacteriales</taxon>
        <taxon>Nocardioidaceae</taxon>
        <taxon>Nocardioides</taxon>
    </lineage>
</organism>